<dbReference type="OrthoDB" id="3917849at2"/>
<dbReference type="RefSeq" id="WP_106362662.1">
    <property type="nucleotide sequence ID" value="NZ_PVTJ01000002.1"/>
</dbReference>
<keyword evidence="3" id="KW-1185">Reference proteome</keyword>
<comment type="caution">
    <text evidence="2">The sequence shown here is derived from an EMBL/GenBank/DDBJ whole genome shotgun (WGS) entry which is preliminary data.</text>
</comment>
<feature type="region of interest" description="Disordered" evidence="1">
    <location>
        <begin position="223"/>
        <end position="246"/>
    </location>
</feature>
<feature type="compositionally biased region" description="Basic and acidic residues" evidence="1">
    <location>
        <begin position="19"/>
        <end position="29"/>
    </location>
</feature>
<evidence type="ECO:0000256" key="1">
    <source>
        <dbReference type="SAM" id="MobiDB-lite"/>
    </source>
</evidence>
<feature type="compositionally biased region" description="Basic and acidic residues" evidence="1">
    <location>
        <begin position="61"/>
        <end position="94"/>
    </location>
</feature>
<dbReference type="EMBL" id="PVTJ01000002">
    <property type="protein sequence ID" value="PRY60431.1"/>
    <property type="molecule type" value="Genomic_DNA"/>
</dbReference>
<reference evidence="2 3" key="1">
    <citation type="submission" date="2018-03" db="EMBL/GenBank/DDBJ databases">
        <title>Genomic Encyclopedia of Type Strains, Phase III (KMG-III): the genomes of soil and plant-associated and newly described type strains.</title>
        <authorList>
            <person name="Whitman W."/>
        </authorList>
    </citation>
    <scope>NUCLEOTIDE SEQUENCE [LARGE SCALE GENOMIC DNA]</scope>
    <source>
        <strain evidence="2 3">CGMCC 4.7067</strain>
    </source>
</reference>
<protein>
    <submittedName>
        <fullName evidence="2">YwqJ-like deaminase</fullName>
    </submittedName>
</protein>
<feature type="region of interest" description="Disordered" evidence="1">
    <location>
        <begin position="150"/>
        <end position="194"/>
    </location>
</feature>
<feature type="region of interest" description="Disordered" evidence="1">
    <location>
        <begin position="1"/>
        <end position="110"/>
    </location>
</feature>
<dbReference type="Proteomes" id="UP000238176">
    <property type="component" value="Unassembled WGS sequence"/>
</dbReference>
<proteinExistence type="predicted"/>
<feature type="compositionally biased region" description="Basic and acidic residues" evidence="1">
    <location>
        <begin position="235"/>
        <end position="246"/>
    </location>
</feature>
<gene>
    <name evidence="2" type="ORF">B0I28_10235</name>
</gene>
<name>A0A2T0UR79_9ACTN</name>
<evidence type="ECO:0000313" key="3">
    <source>
        <dbReference type="Proteomes" id="UP000238176"/>
    </source>
</evidence>
<feature type="compositionally biased region" description="Basic residues" evidence="1">
    <location>
        <begin position="30"/>
        <end position="39"/>
    </location>
</feature>
<sequence length="246" mass="27430">MVDKGKGPSVSADGNAAKIFKEVAQEFKPARRRNRRRGKGGGGGDQPNPDTTPTPGPSNEFKPKAPEHLEPSDDKVADRQRLRQALHDKIDDVRNPNNPNQYPKGGEPCVSAVWDRKSGRVYYDHNVKEQPNRDDFDPILQERMDRFGRGEWDERGLKPGMITNYGVPGQHSESRATNNALKDARAEGRDPSMDDFWVENANAKTKKPMKCCIQCTQMVDGVDGSSSGWNIHGGKRSEDKGWDGNF</sequence>
<dbReference type="AlphaFoldDB" id="A0A2T0UR79"/>
<organism evidence="2 3">
    <name type="scientific">Glycomyces artemisiae</name>
    <dbReference type="NCBI Taxonomy" id="1076443"/>
    <lineage>
        <taxon>Bacteria</taxon>
        <taxon>Bacillati</taxon>
        <taxon>Actinomycetota</taxon>
        <taxon>Actinomycetes</taxon>
        <taxon>Glycomycetales</taxon>
        <taxon>Glycomycetaceae</taxon>
        <taxon>Glycomyces</taxon>
    </lineage>
</organism>
<accession>A0A2T0UR79</accession>
<feature type="compositionally biased region" description="Basic and acidic residues" evidence="1">
    <location>
        <begin position="182"/>
        <end position="192"/>
    </location>
</feature>
<evidence type="ECO:0000313" key="2">
    <source>
        <dbReference type="EMBL" id="PRY60431.1"/>
    </source>
</evidence>